<gene>
    <name evidence="1" type="ORF">TM448A02341_0002</name>
    <name evidence="2" type="ORF">TM448B02711_0003</name>
</gene>
<name>A0A6H1ZWR6_9ZZZZ</name>
<organism evidence="1">
    <name type="scientific">viral metagenome</name>
    <dbReference type="NCBI Taxonomy" id="1070528"/>
    <lineage>
        <taxon>unclassified sequences</taxon>
        <taxon>metagenomes</taxon>
        <taxon>organismal metagenomes</taxon>
    </lineage>
</organism>
<dbReference type="EMBL" id="MT144294">
    <property type="protein sequence ID" value="QJA51861.1"/>
    <property type="molecule type" value="Genomic_DNA"/>
</dbReference>
<sequence length="71" mass="8208">MTDKLMCPFLLIYLGRNGDSYCLKEKCALYLEEASCCSFNAIGWVLGDTNHQLLKVAERLFVITREMKRSR</sequence>
<proteinExistence type="predicted"/>
<evidence type="ECO:0000313" key="2">
    <source>
        <dbReference type="EMBL" id="QJI01671.1"/>
    </source>
</evidence>
<reference evidence="1" key="1">
    <citation type="submission" date="2020-03" db="EMBL/GenBank/DDBJ databases">
        <title>The deep terrestrial virosphere.</title>
        <authorList>
            <person name="Holmfeldt K."/>
            <person name="Nilsson E."/>
            <person name="Simone D."/>
            <person name="Lopez-Fernandez M."/>
            <person name="Wu X."/>
            <person name="de Brujin I."/>
            <person name="Lundin D."/>
            <person name="Andersson A."/>
            <person name="Bertilsson S."/>
            <person name="Dopson M."/>
        </authorList>
    </citation>
    <scope>NUCLEOTIDE SEQUENCE</scope>
    <source>
        <strain evidence="1">TM448A02341</strain>
        <strain evidence="2">TM448B02711</strain>
    </source>
</reference>
<evidence type="ECO:0000313" key="1">
    <source>
        <dbReference type="EMBL" id="QJA51861.1"/>
    </source>
</evidence>
<dbReference type="EMBL" id="MT144941">
    <property type="protein sequence ID" value="QJI01671.1"/>
    <property type="molecule type" value="Genomic_DNA"/>
</dbReference>
<accession>A0A6H1ZWR6</accession>
<protein>
    <submittedName>
        <fullName evidence="1">Uncharacterized protein</fullName>
    </submittedName>
</protein>
<dbReference type="AlphaFoldDB" id="A0A6H1ZWR6"/>